<comment type="caution">
    <text evidence="1">The sequence shown here is derived from an EMBL/GenBank/DDBJ whole genome shotgun (WGS) entry which is preliminary data.</text>
</comment>
<proteinExistence type="predicted"/>
<reference evidence="1" key="1">
    <citation type="submission" date="2019-08" db="EMBL/GenBank/DDBJ databases">
        <authorList>
            <person name="Kucharzyk K."/>
            <person name="Murdoch R.W."/>
            <person name="Higgins S."/>
            <person name="Loffler F."/>
        </authorList>
    </citation>
    <scope>NUCLEOTIDE SEQUENCE</scope>
</reference>
<evidence type="ECO:0000313" key="1">
    <source>
        <dbReference type="EMBL" id="MPM71115.1"/>
    </source>
</evidence>
<name>A0A645C0P9_9ZZZZ</name>
<sequence length="56" mass="6228">MRSIGEIPILDVILDGLHNFRSYGKVGVGGCHRDDSLVNFRPSEIECLGLQRSEID</sequence>
<dbReference type="AlphaFoldDB" id="A0A645C0P9"/>
<accession>A0A645C0P9</accession>
<protein>
    <submittedName>
        <fullName evidence="1">Uncharacterized protein</fullName>
    </submittedName>
</protein>
<dbReference type="EMBL" id="VSSQ01023910">
    <property type="protein sequence ID" value="MPM71115.1"/>
    <property type="molecule type" value="Genomic_DNA"/>
</dbReference>
<gene>
    <name evidence="1" type="ORF">SDC9_118078</name>
</gene>
<organism evidence="1">
    <name type="scientific">bioreactor metagenome</name>
    <dbReference type="NCBI Taxonomy" id="1076179"/>
    <lineage>
        <taxon>unclassified sequences</taxon>
        <taxon>metagenomes</taxon>
        <taxon>ecological metagenomes</taxon>
    </lineage>
</organism>